<feature type="compositionally biased region" description="Acidic residues" evidence="7">
    <location>
        <begin position="720"/>
        <end position="730"/>
    </location>
</feature>
<dbReference type="GO" id="GO:0008270">
    <property type="term" value="F:zinc ion binding"/>
    <property type="evidence" value="ECO:0007669"/>
    <property type="project" value="UniProtKB-KW"/>
</dbReference>
<dbReference type="PANTHER" id="PTHR23055">
    <property type="entry name" value="CALCIUM BINDING PROTEINS"/>
    <property type="match status" value="1"/>
</dbReference>
<dbReference type="GO" id="GO:0016020">
    <property type="term" value="C:membrane"/>
    <property type="evidence" value="ECO:0007669"/>
    <property type="project" value="TreeGrafter"/>
</dbReference>
<evidence type="ECO:0000313" key="10">
    <source>
        <dbReference type="EMBL" id="ETN38573.1"/>
    </source>
</evidence>
<gene>
    <name evidence="10" type="ORF">HMPREF1541_06610</name>
</gene>
<dbReference type="InterPro" id="IPR043145">
    <property type="entry name" value="Znf_ZZ_sf"/>
</dbReference>
<dbReference type="Proteomes" id="UP000030752">
    <property type="component" value="Unassembled WGS sequence"/>
</dbReference>
<dbReference type="OrthoDB" id="2122982at2759"/>
<keyword evidence="5" id="KW-0106">Calcium</keyword>
<feature type="region of interest" description="Disordered" evidence="7">
    <location>
        <begin position="37"/>
        <end position="75"/>
    </location>
</feature>
<dbReference type="PANTHER" id="PTHR23055:SF187">
    <property type="entry name" value="EF HAND DOMAIN PROTEIN (AFU_ORTHOLOGUE AFUA_6G07310)"/>
    <property type="match status" value="1"/>
</dbReference>
<feature type="compositionally biased region" description="Polar residues" evidence="7">
    <location>
        <begin position="764"/>
        <end position="774"/>
    </location>
</feature>
<keyword evidence="2" id="KW-0677">Repeat</keyword>
<feature type="domain" description="EF-hand" evidence="9">
    <location>
        <begin position="418"/>
        <end position="453"/>
    </location>
</feature>
<accession>W2RS60</accession>
<feature type="compositionally biased region" description="Basic and acidic residues" evidence="7">
    <location>
        <begin position="55"/>
        <end position="69"/>
    </location>
</feature>
<feature type="region of interest" description="Disordered" evidence="7">
    <location>
        <begin position="1010"/>
        <end position="1040"/>
    </location>
</feature>
<evidence type="ECO:0000259" key="9">
    <source>
        <dbReference type="PROSITE" id="PS50222"/>
    </source>
</evidence>
<keyword evidence="3 6" id="KW-0863">Zinc-finger</keyword>
<dbReference type="PROSITE" id="PS01357">
    <property type="entry name" value="ZF_ZZ_1"/>
    <property type="match status" value="1"/>
</dbReference>
<dbReference type="PROSITE" id="PS50135">
    <property type="entry name" value="ZF_ZZ_2"/>
    <property type="match status" value="1"/>
</dbReference>
<evidence type="ECO:0000256" key="6">
    <source>
        <dbReference type="PROSITE-ProRule" id="PRU00228"/>
    </source>
</evidence>
<dbReference type="GO" id="GO:0005829">
    <property type="term" value="C:cytosol"/>
    <property type="evidence" value="ECO:0007669"/>
    <property type="project" value="TreeGrafter"/>
</dbReference>
<dbReference type="SUPFAM" id="SSF57850">
    <property type="entry name" value="RING/U-box"/>
    <property type="match status" value="1"/>
</dbReference>
<dbReference type="PRINTS" id="PR00450">
    <property type="entry name" value="RECOVERIN"/>
</dbReference>
<dbReference type="InterPro" id="IPR002048">
    <property type="entry name" value="EF_hand_dom"/>
</dbReference>
<proteinExistence type="predicted"/>
<evidence type="ECO:0000256" key="4">
    <source>
        <dbReference type="ARBA" id="ARBA00022833"/>
    </source>
</evidence>
<dbReference type="InterPro" id="IPR000433">
    <property type="entry name" value="Znf_ZZ"/>
</dbReference>
<evidence type="ECO:0000259" key="8">
    <source>
        <dbReference type="PROSITE" id="PS50135"/>
    </source>
</evidence>
<sequence length="1064" mass="119984">MSVEGLRRPVILSVSIATAIAAAYLLYQTYNKTEEAESQALHRSNAVRRPRRRRAQADLHRAREGDHGSQHAQGRMPQGLRPIVLADTRLEEARRLENVSFGTYQNHNLLLGRLIPEDISLELNPTTLETLYTNVASLAPDLASHQLRSLRQHVDAMFVREFVRGIWADGEQISVADRTSLQSSLQEFGLDRGLVRTVVDGFNTGRPLFSEEWDSETHYTDLRPDDLVQADGVLDDPMSLDEPNINLDDEDNEERGHNMLNLLYHIAQEQAKRNGYVHRGVECNGCGACPILGVRYHCANCFDYDLCETCEAKEVHIRTHVFYKVRIPAPSRGQIKQVTPKWYPGNPNAFPQNLPKPIMDRLKSDTGLDNPEIQGLYDQYKCIAGHEHPTDPSHLGMAIDRKAFDMYFIPIPSNRPAPANLIYDRIFAFYDANDDGFIDFMEFIKGITKLNDKSLAAKLRRLFDGYDLDGDGYVSRKDFLRMFRAYYDLSTQLNREMLHRNEDMDLDDEIRETIQGSHPISAAFGGNLLFGHLSRPGEDKDAGFDGDLDIVNPPYGVLQDDLDMTGDRARAVGDAATGNRSRHHPFRTFRSDPPQDEQLMHVPHQSNVELLGIQHADDASEDEISGPDPPFQTYGWPPLLTPEPQDISSALGADIPIEDITDPVDRSRVFFAQSQRLDAESDNLDAYKRQQAVHDRWRRRQFYVDEEEGMKRPVGYAEPDSSEDESDDPPPETIDSPRRQSMRSRSSSKVRFDDSAIDTDYETRSNASSRSIPQNERWGGYELSRPTTDVGGDVLYEAVQQGFNELLDCLFKPTENLGLEAQSTRNQRALWSVALDAYAKERRELDDERAEALVQADKIRTDELLKAASEDPELFQLSLTGEGSDSPRAREAASQIQAQINEAIQNVNAASALSRDVTPDPPRAPASTSEKETDYHDPTLPQFRPNAIEIEPPLPDTASEPPLSPPTRSTLARWLRHRRIDEESETRGGSGRLSFIEFRKLIEAQVKKERSDAKGKPVNGGVKETERIVGASAQGDDLDPEYWEKSADLGRLAFLCTWLEMASF</sequence>
<feature type="domain" description="ZZ-type" evidence="8">
    <location>
        <begin position="278"/>
        <end position="330"/>
    </location>
</feature>
<dbReference type="CDD" id="cd02340">
    <property type="entry name" value="ZZ_NBR1_like"/>
    <property type="match status" value="1"/>
</dbReference>
<dbReference type="HOGENOM" id="CLU_009681_0_0_1"/>
<dbReference type="GO" id="GO:0005509">
    <property type="term" value="F:calcium ion binding"/>
    <property type="evidence" value="ECO:0007669"/>
    <property type="project" value="InterPro"/>
</dbReference>
<dbReference type="InParanoid" id="W2RS60"/>
<reference evidence="10 11" key="1">
    <citation type="submission" date="2013-03" db="EMBL/GenBank/DDBJ databases">
        <title>The Genome Sequence of Phialophora europaea CBS 101466.</title>
        <authorList>
            <consortium name="The Broad Institute Genomics Platform"/>
            <person name="Cuomo C."/>
            <person name="de Hoog S."/>
            <person name="Gorbushina A."/>
            <person name="Walker B."/>
            <person name="Young S.K."/>
            <person name="Zeng Q."/>
            <person name="Gargeya S."/>
            <person name="Fitzgerald M."/>
            <person name="Haas B."/>
            <person name="Abouelleil A."/>
            <person name="Allen A.W."/>
            <person name="Alvarado L."/>
            <person name="Arachchi H.M."/>
            <person name="Berlin A.M."/>
            <person name="Chapman S.B."/>
            <person name="Gainer-Dewar J."/>
            <person name="Goldberg J."/>
            <person name="Griggs A."/>
            <person name="Gujja S."/>
            <person name="Hansen M."/>
            <person name="Howarth C."/>
            <person name="Imamovic A."/>
            <person name="Ireland A."/>
            <person name="Larimer J."/>
            <person name="McCowan C."/>
            <person name="Murphy C."/>
            <person name="Pearson M."/>
            <person name="Poon T.W."/>
            <person name="Priest M."/>
            <person name="Roberts A."/>
            <person name="Saif S."/>
            <person name="Shea T."/>
            <person name="Sisk P."/>
            <person name="Sykes S."/>
            <person name="Wortman J."/>
            <person name="Nusbaum C."/>
            <person name="Birren B."/>
        </authorList>
    </citation>
    <scope>NUCLEOTIDE SEQUENCE [LARGE SCALE GENOMIC DNA]</scope>
    <source>
        <strain evidence="10 11">CBS 101466</strain>
    </source>
</reference>
<dbReference type="GeneID" id="19973949"/>
<protein>
    <submittedName>
        <fullName evidence="10">Uncharacterized protein</fullName>
    </submittedName>
</protein>
<evidence type="ECO:0000256" key="3">
    <source>
        <dbReference type="ARBA" id="ARBA00022771"/>
    </source>
</evidence>
<name>W2RS60_CYPE1</name>
<dbReference type="Gene3D" id="1.10.238.10">
    <property type="entry name" value="EF-hand"/>
    <property type="match status" value="1"/>
</dbReference>
<evidence type="ECO:0000313" key="11">
    <source>
        <dbReference type="Proteomes" id="UP000030752"/>
    </source>
</evidence>
<dbReference type="SMART" id="SM00054">
    <property type="entry name" value="EFh"/>
    <property type="match status" value="2"/>
</dbReference>
<dbReference type="PROSITE" id="PS00018">
    <property type="entry name" value="EF_HAND_1"/>
    <property type="match status" value="2"/>
</dbReference>
<dbReference type="Pfam" id="PF13499">
    <property type="entry name" value="EF-hand_7"/>
    <property type="match status" value="1"/>
</dbReference>
<dbReference type="Pfam" id="PF00569">
    <property type="entry name" value="ZZ"/>
    <property type="match status" value="1"/>
</dbReference>
<feature type="region of interest" description="Disordered" evidence="7">
    <location>
        <begin position="912"/>
        <end position="968"/>
    </location>
</feature>
<dbReference type="EMBL" id="KB822722">
    <property type="protein sequence ID" value="ETN38573.1"/>
    <property type="molecule type" value="Genomic_DNA"/>
</dbReference>
<dbReference type="InterPro" id="IPR018247">
    <property type="entry name" value="EF_Hand_1_Ca_BS"/>
</dbReference>
<dbReference type="AlphaFoldDB" id="W2RS60"/>
<dbReference type="Gene3D" id="3.30.60.90">
    <property type="match status" value="1"/>
</dbReference>
<dbReference type="InterPro" id="IPR028846">
    <property type="entry name" value="Recoverin"/>
</dbReference>
<dbReference type="CDD" id="cd00051">
    <property type="entry name" value="EFh"/>
    <property type="match status" value="1"/>
</dbReference>
<dbReference type="VEuPathDB" id="FungiDB:HMPREF1541_06610"/>
<dbReference type="RefSeq" id="XP_008719162.1">
    <property type="nucleotide sequence ID" value="XM_008720940.1"/>
</dbReference>
<keyword evidence="11" id="KW-1185">Reference proteome</keyword>
<dbReference type="PROSITE" id="PS50222">
    <property type="entry name" value="EF_HAND_2"/>
    <property type="match status" value="2"/>
</dbReference>
<dbReference type="eggNOG" id="KOG0044">
    <property type="taxonomic scope" value="Eukaryota"/>
</dbReference>
<evidence type="ECO:0000256" key="5">
    <source>
        <dbReference type="ARBA" id="ARBA00022837"/>
    </source>
</evidence>
<feature type="domain" description="EF-hand" evidence="9">
    <location>
        <begin position="454"/>
        <end position="489"/>
    </location>
</feature>
<feature type="region of interest" description="Disordered" evidence="7">
    <location>
        <begin position="574"/>
        <end position="594"/>
    </location>
</feature>
<dbReference type="STRING" id="1220924.W2RS60"/>
<organism evidence="10 11">
    <name type="scientific">Cyphellophora europaea (strain CBS 101466)</name>
    <name type="common">Phialophora europaea</name>
    <dbReference type="NCBI Taxonomy" id="1220924"/>
    <lineage>
        <taxon>Eukaryota</taxon>
        <taxon>Fungi</taxon>
        <taxon>Dikarya</taxon>
        <taxon>Ascomycota</taxon>
        <taxon>Pezizomycotina</taxon>
        <taxon>Eurotiomycetes</taxon>
        <taxon>Chaetothyriomycetidae</taxon>
        <taxon>Chaetothyriales</taxon>
        <taxon>Cyphellophoraceae</taxon>
        <taxon>Cyphellophora</taxon>
    </lineage>
</organism>
<dbReference type="InterPro" id="IPR011992">
    <property type="entry name" value="EF-hand-dom_pair"/>
</dbReference>
<dbReference type="SMART" id="SM00291">
    <property type="entry name" value="ZnF_ZZ"/>
    <property type="match status" value="1"/>
</dbReference>
<evidence type="ECO:0000256" key="1">
    <source>
        <dbReference type="ARBA" id="ARBA00022723"/>
    </source>
</evidence>
<keyword evidence="4" id="KW-0862">Zinc</keyword>
<evidence type="ECO:0000256" key="7">
    <source>
        <dbReference type="SAM" id="MobiDB-lite"/>
    </source>
</evidence>
<feature type="compositionally biased region" description="Basic residues" evidence="7">
    <location>
        <begin position="45"/>
        <end position="54"/>
    </location>
</feature>
<feature type="region of interest" description="Disordered" evidence="7">
    <location>
        <begin position="708"/>
        <end position="783"/>
    </location>
</feature>
<keyword evidence="1" id="KW-0479">Metal-binding</keyword>
<evidence type="ECO:0000256" key="2">
    <source>
        <dbReference type="ARBA" id="ARBA00022737"/>
    </source>
</evidence>
<dbReference type="SUPFAM" id="SSF47473">
    <property type="entry name" value="EF-hand"/>
    <property type="match status" value="1"/>
</dbReference>